<reference evidence="1 2" key="1">
    <citation type="submission" date="2021-06" db="EMBL/GenBank/DDBJ databases">
        <title>Caerostris extrusa draft genome.</title>
        <authorList>
            <person name="Kono N."/>
            <person name="Arakawa K."/>
        </authorList>
    </citation>
    <scope>NUCLEOTIDE SEQUENCE [LARGE SCALE GENOMIC DNA]</scope>
</reference>
<dbReference type="AlphaFoldDB" id="A0AAV4S833"/>
<gene>
    <name evidence="1" type="ORF">CEXT_284881</name>
</gene>
<name>A0AAV4S833_CAEEX</name>
<proteinExistence type="predicted"/>
<protein>
    <submittedName>
        <fullName evidence="1">Uncharacterized protein</fullName>
    </submittedName>
</protein>
<evidence type="ECO:0000313" key="2">
    <source>
        <dbReference type="Proteomes" id="UP001054945"/>
    </source>
</evidence>
<keyword evidence="2" id="KW-1185">Reference proteome</keyword>
<evidence type="ECO:0000313" key="1">
    <source>
        <dbReference type="EMBL" id="GIY28766.1"/>
    </source>
</evidence>
<accession>A0AAV4S833</accession>
<comment type="caution">
    <text evidence="1">The sequence shown here is derived from an EMBL/GenBank/DDBJ whole genome shotgun (WGS) entry which is preliminary data.</text>
</comment>
<dbReference type="Proteomes" id="UP001054945">
    <property type="component" value="Unassembled WGS sequence"/>
</dbReference>
<dbReference type="EMBL" id="BPLR01008982">
    <property type="protein sequence ID" value="GIY28766.1"/>
    <property type="molecule type" value="Genomic_DNA"/>
</dbReference>
<organism evidence="1 2">
    <name type="scientific">Caerostris extrusa</name>
    <name type="common">Bark spider</name>
    <name type="synonym">Caerostris bankana</name>
    <dbReference type="NCBI Taxonomy" id="172846"/>
    <lineage>
        <taxon>Eukaryota</taxon>
        <taxon>Metazoa</taxon>
        <taxon>Ecdysozoa</taxon>
        <taxon>Arthropoda</taxon>
        <taxon>Chelicerata</taxon>
        <taxon>Arachnida</taxon>
        <taxon>Araneae</taxon>
        <taxon>Araneomorphae</taxon>
        <taxon>Entelegynae</taxon>
        <taxon>Araneoidea</taxon>
        <taxon>Araneidae</taxon>
        <taxon>Caerostris</taxon>
    </lineage>
</organism>
<sequence>MVYRMVQNNANNSCELSSFSFCLAILPEISKLYFDNAGELFVALESIPLRKGRHYKKISTETIGDRPGQTQSMLSCSGQSLFGLRLTEIRGLVVYFECSMCVRRGISS</sequence>